<comment type="pathway">
    <text evidence="1">Amino-acid degradation; 4-aminobutanoate degradation.</text>
</comment>
<comment type="similarity">
    <text evidence="2">Belongs to the aldehyde dehydrogenase family.</text>
</comment>
<dbReference type="InterPro" id="IPR016161">
    <property type="entry name" value="Ald_DH/histidinol_DH"/>
</dbReference>
<dbReference type="InterPro" id="IPR016162">
    <property type="entry name" value="Ald_DH_N"/>
</dbReference>
<dbReference type="STRING" id="1081102.A0A167Q8J4"/>
<evidence type="ECO:0000256" key="1">
    <source>
        <dbReference type="ARBA" id="ARBA00005176"/>
    </source>
</evidence>
<protein>
    <recommendedName>
        <fullName evidence="6">succinate-semialdehyde dehydrogenase [NAD(P)(+)]</fullName>
        <ecNumber evidence="6">1.2.1.16</ecNumber>
    </recommendedName>
</protein>
<dbReference type="CDD" id="cd07103">
    <property type="entry name" value="ALDH_F5_SSADH_GabD"/>
    <property type="match status" value="1"/>
</dbReference>
<dbReference type="FunFam" id="3.40.309.10:FF:000004">
    <property type="entry name" value="Succinate-semialdehyde dehydrogenase I"/>
    <property type="match status" value="1"/>
</dbReference>
<name>A0A167Q8J4_9HYPO</name>
<dbReference type="Gene3D" id="3.40.309.10">
    <property type="entry name" value="Aldehyde Dehydrogenase, Chain A, domain 2"/>
    <property type="match status" value="1"/>
</dbReference>
<dbReference type="EC" id="1.2.1.16" evidence="6"/>
<proteinExistence type="inferred from homology"/>
<dbReference type="FunFam" id="3.40.605.10:FF:000005">
    <property type="entry name" value="Succinate-semialdehyde dehydrogenase I"/>
    <property type="match status" value="1"/>
</dbReference>
<organism evidence="8 9">
    <name type="scientific">Niveomyces insectorum RCEF 264</name>
    <dbReference type="NCBI Taxonomy" id="1081102"/>
    <lineage>
        <taxon>Eukaryota</taxon>
        <taxon>Fungi</taxon>
        <taxon>Dikarya</taxon>
        <taxon>Ascomycota</taxon>
        <taxon>Pezizomycotina</taxon>
        <taxon>Sordariomycetes</taxon>
        <taxon>Hypocreomycetidae</taxon>
        <taxon>Hypocreales</taxon>
        <taxon>Cordycipitaceae</taxon>
        <taxon>Niveomyces</taxon>
    </lineage>
</organism>
<keyword evidence="9" id="KW-1185">Reference proteome</keyword>
<dbReference type="GO" id="GO:0009450">
    <property type="term" value="P:gamma-aminobutyric acid catabolic process"/>
    <property type="evidence" value="ECO:0007669"/>
    <property type="project" value="TreeGrafter"/>
</dbReference>
<evidence type="ECO:0000313" key="9">
    <source>
        <dbReference type="Proteomes" id="UP000076874"/>
    </source>
</evidence>
<evidence type="ECO:0000256" key="2">
    <source>
        <dbReference type="ARBA" id="ARBA00009986"/>
    </source>
</evidence>
<evidence type="ECO:0000256" key="5">
    <source>
        <dbReference type="ARBA" id="ARBA00052698"/>
    </source>
</evidence>
<evidence type="ECO:0000259" key="7">
    <source>
        <dbReference type="Pfam" id="PF00171"/>
    </source>
</evidence>
<reference evidence="8 9" key="1">
    <citation type="journal article" date="2016" name="Genome Biol. Evol.">
        <title>Divergent and convergent evolution of fungal pathogenicity.</title>
        <authorList>
            <person name="Shang Y."/>
            <person name="Xiao G."/>
            <person name="Zheng P."/>
            <person name="Cen K."/>
            <person name="Zhan S."/>
            <person name="Wang C."/>
        </authorList>
    </citation>
    <scope>NUCLEOTIDE SEQUENCE [LARGE SCALE GENOMIC DNA]</scope>
    <source>
        <strain evidence="8 9">RCEF 264</strain>
    </source>
</reference>
<comment type="caution">
    <text evidence="8">The sequence shown here is derived from an EMBL/GenBank/DDBJ whole genome shotgun (WGS) entry which is preliminary data.</text>
</comment>
<sequence>MPSPLPFTLSEPSLFHNDFYVDSQWAPAKSGQRFDVVDPGTGNTWTTCADATAEDVGDAVQSSYAAFAEYRKTTPRQRAQWLMEWHRLLQASREDLAAIMVHETGKPMAEARAEIDYGCTFIWWFAGEAERAHGSTFRSAIAGRRTVTIKQPIGVVAALVPWNFPMALFVRKASGALAAGCTMVAKPSPETPVSALTVALLAVRAGFPRGVLNVLTTSLANTPAVAEALCLDARVKKVTFTGSTRVGKIVEQLCARQLKKTTLELGGNCPFIVFDDADLGQAIPQLMALKWRHAGQACITANRVFVQSGIHDRFVQAFCAETKKTLRMGHGSVADVNLGPVTTARSLDRAEAMYRDAVAKGAEAVLGNGTRAAAPAAAGAGQGGGGGGYFMEPTVLTKVTDDMALTQDEIFAPLLGVATFETEEEVTARANNTSMGLAAYVFTKDSDRLWRMLENIEAGMIGLNAGNSSAAEAPFGGIKESGHGKESGKDVAIDEYLITKTGTMAISGLQ</sequence>
<evidence type="ECO:0000313" key="8">
    <source>
        <dbReference type="EMBL" id="OAA57402.1"/>
    </source>
</evidence>
<dbReference type="InterPro" id="IPR015590">
    <property type="entry name" value="Aldehyde_DH_dom"/>
</dbReference>
<gene>
    <name evidence="8" type="ORF">SPI_07061</name>
</gene>
<dbReference type="GO" id="GO:0005737">
    <property type="term" value="C:cytoplasm"/>
    <property type="evidence" value="ECO:0007669"/>
    <property type="project" value="TreeGrafter"/>
</dbReference>
<comment type="catalytic activity">
    <reaction evidence="5">
        <text>succinate semialdehyde + NAD(+) + H2O = succinate + NADH + 2 H(+)</text>
        <dbReference type="Rhea" id="RHEA:13217"/>
        <dbReference type="ChEBI" id="CHEBI:15377"/>
        <dbReference type="ChEBI" id="CHEBI:15378"/>
        <dbReference type="ChEBI" id="CHEBI:30031"/>
        <dbReference type="ChEBI" id="CHEBI:57540"/>
        <dbReference type="ChEBI" id="CHEBI:57706"/>
        <dbReference type="ChEBI" id="CHEBI:57945"/>
        <dbReference type="EC" id="1.2.1.16"/>
    </reaction>
</comment>
<dbReference type="Gene3D" id="3.40.605.10">
    <property type="entry name" value="Aldehyde Dehydrogenase, Chain A, domain 1"/>
    <property type="match status" value="1"/>
</dbReference>
<keyword evidence="3" id="KW-0560">Oxidoreductase</keyword>
<dbReference type="SUPFAM" id="SSF53720">
    <property type="entry name" value="ALDH-like"/>
    <property type="match status" value="1"/>
</dbReference>
<dbReference type="OrthoDB" id="310895at2759"/>
<dbReference type="InterPro" id="IPR050740">
    <property type="entry name" value="Aldehyde_DH_Superfamily"/>
</dbReference>
<dbReference type="PANTHER" id="PTHR43353:SF7">
    <property type="entry name" value="SUCCINATE SEMIALDEHYDE DEHYDROGENASE (EUROFUNG)"/>
    <property type="match status" value="1"/>
</dbReference>
<feature type="domain" description="Aldehyde dehydrogenase" evidence="7">
    <location>
        <begin position="25"/>
        <end position="501"/>
    </location>
</feature>
<dbReference type="GO" id="GO:0004777">
    <property type="term" value="F:succinate-semialdehyde dehydrogenase (NAD+) activity"/>
    <property type="evidence" value="ECO:0007669"/>
    <property type="project" value="TreeGrafter"/>
</dbReference>
<dbReference type="InterPro" id="IPR016163">
    <property type="entry name" value="Ald_DH_C"/>
</dbReference>
<accession>A0A167Q8J4</accession>
<evidence type="ECO:0000256" key="6">
    <source>
        <dbReference type="ARBA" id="ARBA00067047"/>
    </source>
</evidence>
<dbReference type="Proteomes" id="UP000076874">
    <property type="component" value="Unassembled WGS sequence"/>
</dbReference>
<dbReference type="EMBL" id="AZHD01000014">
    <property type="protein sequence ID" value="OAA57402.1"/>
    <property type="molecule type" value="Genomic_DNA"/>
</dbReference>
<dbReference type="PANTHER" id="PTHR43353">
    <property type="entry name" value="SUCCINATE-SEMIALDEHYDE DEHYDROGENASE, MITOCHONDRIAL"/>
    <property type="match status" value="1"/>
</dbReference>
<dbReference type="Pfam" id="PF00171">
    <property type="entry name" value="Aldedh"/>
    <property type="match status" value="1"/>
</dbReference>
<evidence type="ECO:0000256" key="3">
    <source>
        <dbReference type="ARBA" id="ARBA00023002"/>
    </source>
</evidence>
<dbReference type="AlphaFoldDB" id="A0A167Q8J4"/>
<evidence type="ECO:0000256" key="4">
    <source>
        <dbReference type="ARBA" id="ARBA00050387"/>
    </source>
</evidence>
<comment type="catalytic activity">
    <reaction evidence="4">
        <text>succinate semialdehyde + NADP(+) + H2O = succinate + NADPH + 2 H(+)</text>
        <dbReference type="Rhea" id="RHEA:13213"/>
        <dbReference type="ChEBI" id="CHEBI:15377"/>
        <dbReference type="ChEBI" id="CHEBI:15378"/>
        <dbReference type="ChEBI" id="CHEBI:30031"/>
        <dbReference type="ChEBI" id="CHEBI:57706"/>
        <dbReference type="ChEBI" id="CHEBI:57783"/>
        <dbReference type="ChEBI" id="CHEBI:58349"/>
        <dbReference type="EC" id="1.2.1.16"/>
    </reaction>
</comment>